<comment type="caution">
    <text evidence="1">The sequence shown here is derived from an EMBL/GenBank/DDBJ whole genome shotgun (WGS) entry which is preliminary data.</text>
</comment>
<evidence type="ECO:0000313" key="1">
    <source>
        <dbReference type="EMBL" id="KAI5670547.1"/>
    </source>
</evidence>
<evidence type="ECO:0000313" key="2">
    <source>
        <dbReference type="Proteomes" id="UP001060085"/>
    </source>
</evidence>
<accession>A0ACC0BD37</accession>
<organism evidence="1 2">
    <name type="scientific">Catharanthus roseus</name>
    <name type="common">Madagascar periwinkle</name>
    <name type="synonym">Vinca rosea</name>
    <dbReference type="NCBI Taxonomy" id="4058"/>
    <lineage>
        <taxon>Eukaryota</taxon>
        <taxon>Viridiplantae</taxon>
        <taxon>Streptophyta</taxon>
        <taxon>Embryophyta</taxon>
        <taxon>Tracheophyta</taxon>
        <taxon>Spermatophyta</taxon>
        <taxon>Magnoliopsida</taxon>
        <taxon>eudicotyledons</taxon>
        <taxon>Gunneridae</taxon>
        <taxon>Pentapetalae</taxon>
        <taxon>asterids</taxon>
        <taxon>lamiids</taxon>
        <taxon>Gentianales</taxon>
        <taxon>Apocynaceae</taxon>
        <taxon>Rauvolfioideae</taxon>
        <taxon>Vinceae</taxon>
        <taxon>Catharanthinae</taxon>
        <taxon>Catharanthus</taxon>
    </lineage>
</organism>
<dbReference type="EMBL" id="CM044703">
    <property type="protein sequence ID" value="KAI5670547.1"/>
    <property type="molecule type" value="Genomic_DNA"/>
</dbReference>
<proteinExistence type="predicted"/>
<dbReference type="Proteomes" id="UP001060085">
    <property type="component" value="Linkage Group LG03"/>
</dbReference>
<keyword evidence="2" id="KW-1185">Reference proteome</keyword>
<protein>
    <submittedName>
        <fullName evidence="1">Uncharacterized protein</fullName>
    </submittedName>
</protein>
<reference evidence="2" key="1">
    <citation type="journal article" date="2023" name="Nat. Plants">
        <title>Single-cell RNA sequencing provides a high-resolution roadmap for understanding the multicellular compartmentation of specialized metabolism.</title>
        <authorList>
            <person name="Sun S."/>
            <person name="Shen X."/>
            <person name="Li Y."/>
            <person name="Li Y."/>
            <person name="Wang S."/>
            <person name="Li R."/>
            <person name="Zhang H."/>
            <person name="Shen G."/>
            <person name="Guo B."/>
            <person name="Wei J."/>
            <person name="Xu J."/>
            <person name="St-Pierre B."/>
            <person name="Chen S."/>
            <person name="Sun C."/>
        </authorList>
    </citation>
    <scope>NUCLEOTIDE SEQUENCE [LARGE SCALE GENOMIC DNA]</scope>
</reference>
<gene>
    <name evidence="1" type="ORF">M9H77_10911</name>
</gene>
<name>A0ACC0BD37_CATRO</name>
<sequence>MDVLSGLDSRTAPAHTVFEDTFDQLDTRRLYLFSGNARTTEHYSTNERKNCHGNIGEDELDTFLQQIFEEVPKVVDGNSVACLDNIYNSVGDLNAHGCFKSKEAKRYAPLPQISSTASFIDKLNVPLADIDEVTVEVGEEEAKHILRAALVSNTALTNIFSRTCLDRLECQNLGDDLETLKL</sequence>